<accession>A0ABT4RT17</accession>
<dbReference type="PRINTS" id="PR00038">
    <property type="entry name" value="HTHLUXR"/>
</dbReference>
<dbReference type="PANTHER" id="PTHR16305:SF35">
    <property type="entry name" value="TRANSCRIPTIONAL ACTIVATOR DOMAIN"/>
    <property type="match status" value="1"/>
</dbReference>
<keyword evidence="2" id="KW-0067">ATP-binding</keyword>
<gene>
    <name evidence="4" type="ORF">OJ962_29840</name>
</gene>
<feature type="domain" description="HTH luxR-type" evidence="3">
    <location>
        <begin position="831"/>
        <end position="896"/>
    </location>
</feature>
<name>A0ABT4RT17_9ACTN</name>
<comment type="caution">
    <text evidence="4">The sequence shown here is derived from an EMBL/GenBank/DDBJ whole genome shotgun (WGS) entry which is preliminary data.</text>
</comment>
<dbReference type="InterPro" id="IPR027417">
    <property type="entry name" value="P-loop_NTPase"/>
</dbReference>
<dbReference type="InterPro" id="IPR016032">
    <property type="entry name" value="Sig_transdc_resp-reg_C-effctor"/>
</dbReference>
<dbReference type="EMBL" id="JAPCID010000064">
    <property type="protein sequence ID" value="MDA0141731.1"/>
    <property type="molecule type" value="Genomic_DNA"/>
</dbReference>
<dbReference type="Pfam" id="PF13191">
    <property type="entry name" value="AAA_16"/>
    <property type="match status" value="1"/>
</dbReference>
<organism evidence="4 5">
    <name type="scientific">Solirubrobacter deserti</name>
    <dbReference type="NCBI Taxonomy" id="2282478"/>
    <lineage>
        <taxon>Bacteria</taxon>
        <taxon>Bacillati</taxon>
        <taxon>Actinomycetota</taxon>
        <taxon>Thermoleophilia</taxon>
        <taxon>Solirubrobacterales</taxon>
        <taxon>Solirubrobacteraceae</taxon>
        <taxon>Solirubrobacter</taxon>
    </lineage>
</organism>
<dbReference type="SUPFAM" id="SSF52540">
    <property type="entry name" value="P-loop containing nucleoside triphosphate hydrolases"/>
    <property type="match status" value="1"/>
</dbReference>
<evidence type="ECO:0000256" key="2">
    <source>
        <dbReference type="ARBA" id="ARBA00022840"/>
    </source>
</evidence>
<reference evidence="4" key="1">
    <citation type="submission" date="2022-10" db="EMBL/GenBank/DDBJ databases">
        <title>The WGS of Solirubrobacter sp. CPCC 204708.</title>
        <authorList>
            <person name="Jiang Z."/>
        </authorList>
    </citation>
    <scope>NUCLEOTIDE SEQUENCE</scope>
    <source>
        <strain evidence="4">CPCC 204708</strain>
    </source>
</reference>
<evidence type="ECO:0000259" key="3">
    <source>
        <dbReference type="PROSITE" id="PS50043"/>
    </source>
</evidence>
<dbReference type="Gene3D" id="1.10.10.10">
    <property type="entry name" value="Winged helix-like DNA-binding domain superfamily/Winged helix DNA-binding domain"/>
    <property type="match status" value="1"/>
</dbReference>
<dbReference type="PROSITE" id="PS50043">
    <property type="entry name" value="HTH_LUXR_2"/>
    <property type="match status" value="1"/>
</dbReference>
<dbReference type="InterPro" id="IPR036388">
    <property type="entry name" value="WH-like_DNA-bd_sf"/>
</dbReference>
<keyword evidence="1" id="KW-0547">Nucleotide-binding</keyword>
<protein>
    <submittedName>
        <fullName evidence="4">AAA family ATPase</fullName>
    </submittedName>
</protein>
<dbReference type="PANTHER" id="PTHR16305">
    <property type="entry name" value="TESTICULAR SOLUBLE ADENYLYL CYCLASE"/>
    <property type="match status" value="1"/>
</dbReference>
<dbReference type="Proteomes" id="UP001147700">
    <property type="component" value="Unassembled WGS sequence"/>
</dbReference>
<evidence type="ECO:0000313" key="4">
    <source>
        <dbReference type="EMBL" id="MDA0141731.1"/>
    </source>
</evidence>
<dbReference type="SUPFAM" id="SSF46894">
    <property type="entry name" value="C-terminal effector domain of the bipartite response regulators"/>
    <property type="match status" value="1"/>
</dbReference>
<dbReference type="SMART" id="SM00421">
    <property type="entry name" value="HTH_LUXR"/>
    <property type="match status" value="1"/>
</dbReference>
<proteinExistence type="predicted"/>
<sequence length="902" mass="96698">MLQGRRRECEALDGLLERIRRGESSSLVLRGESGVGKSALLSYLAGRASGFRVARATGVQSEMELAFAGVHHLCAPLLDGLEALPGPQREALSVAFGLRSGEPPDRFLVALAVLNLLAETAEARPLVCVVDDAQWLDQTSALVLAFVARRLLAERVAIVFAVREPVEADVLAGVPALRIDGLAADDARALLATAVPGRLDERVRDRIVAETRGNPLALLELPAGLTPAELAGGFALPDARPLANRIERSFLQRTQALPHDTQRLLLLAAAEPVGDLDLLWRAAERLGVGADAGRPAEAAGLIELGLTARFKHPLVRSAVYRGAAVSDRRAAHAALAEATNPGADPDRRAWHRAHASARPDEAIAAELLRSADRAAGRGGLAAKAAFLEWATKLTPDPGLRAERALEAAQAKLLVADHAACADLLAAARTGPLDELRRARLDRLRGRLTLVAQRGGDAAPRLLDAARRLAPLDGDAARETYLEAISAAVFAGRLAEGPGVEDVAREARTAPPGTQPRDALLAAVAVRFADGYASAIPALPDALRGLDDGRWLWLACRLAQDLWDDELWHALATRGVREARESGALSTLPIVATHRAALHVHAGAFDAAAVLLDEIEAVTLATGVAPVRYGALVLAAWQGDLDHTHALLERNVQNAVARGEGSGLGVFHWATALLHNAAGRYEDALAAAQRACEHEDMISYGWALVELVEAGVRVGQRDVAAAAFARLRERTQASGTEWALGAEASAHALLADAPEPLHQEAIERLGRSRGAVHLARAQLLYGEWLRREQRRTDARTVLRGAHERFTRIGARAFAERAWRELRATGESTPRLTDATRDALTPQEAQIARFARDGHTNPEIAERLFISPRTVEYHLHKVFRKLGVSTRRELRTALPDAPSPLGCS</sequence>
<keyword evidence="5" id="KW-1185">Reference proteome</keyword>
<dbReference type="InterPro" id="IPR041664">
    <property type="entry name" value="AAA_16"/>
</dbReference>
<dbReference type="InterPro" id="IPR000792">
    <property type="entry name" value="Tscrpt_reg_LuxR_C"/>
</dbReference>
<evidence type="ECO:0000313" key="5">
    <source>
        <dbReference type="Proteomes" id="UP001147700"/>
    </source>
</evidence>
<dbReference type="Pfam" id="PF00196">
    <property type="entry name" value="GerE"/>
    <property type="match status" value="1"/>
</dbReference>
<dbReference type="CDD" id="cd06170">
    <property type="entry name" value="LuxR_C_like"/>
    <property type="match status" value="1"/>
</dbReference>
<evidence type="ECO:0000256" key="1">
    <source>
        <dbReference type="ARBA" id="ARBA00022741"/>
    </source>
</evidence>
<dbReference type="RefSeq" id="WP_202953261.1">
    <property type="nucleotide sequence ID" value="NZ_JAPCID010000064.1"/>
</dbReference>